<gene>
    <name evidence="2" type="ORF">BpHYR1_037079</name>
</gene>
<feature type="compositionally biased region" description="Low complexity" evidence="1">
    <location>
        <begin position="384"/>
        <end position="402"/>
    </location>
</feature>
<dbReference type="AlphaFoldDB" id="A0A3M7SBI3"/>
<feature type="region of interest" description="Disordered" evidence="1">
    <location>
        <begin position="360"/>
        <end position="402"/>
    </location>
</feature>
<proteinExistence type="predicted"/>
<organism evidence="2 3">
    <name type="scientific">Brachionus plicatilis</name>
    <name type="common">Marine rotifer</name>
    <name type="synonym">Brachionus muelleri</name>
    <dbReference type="NCBI Taxonomy" id="10195"/>
    <lineage>
        <taxon>Eukaryota</taxon>
        <taxon>Metazoa</taxon>
        <taxon>Spiralia</taxon>
        <taxon>Gnathifera</taxon>
        <taxon>Rotifera</taxon>
        <taxon>Eurotatoria</taxon>
        <taxon>Monogononta</taxon>
        <taxon>Pseudotrocha</taxon>
        <taxon>Ploima</taxon>
        <taxon>Brachionidae</taxon>
        <taxon>Brachionus</taxon>
    </lineage>
</organism>
<feature type="compositionally biased region" description="Acidic residues" evidence="1">
    <location>
        <begin position="374"/>
        <end position="383"/>
    </location>
</feature>
<evidence type="ECO:0000313" key="3">
    <source>
        <dbReference type="Proteomes" id="UP000276133"/>
    </source>
</evidence>
<accession>A0A3M7SBI3</accession>
<evidence type="ECO:0000256" key="1">
    <source>
        <dbReference type="SAM" id="MobiDB-lite"/>
    </source>
</evidence>
<protein>
    <submittedName>
        <fullName evidence="2">Uncharacterized protein</fullName>
    </submittedName>
</protein>
<keyword evidence="3" id="KW-1185">Reference proteome</keyword>
<dbReference type="EMBL" id="REGN01001679">
    <property type="protein sequence ID" value="RNA33141.1"/>
    <property type="molecule type" value="Genomic_DNA"/>
</dbReference>
<comment type="caution">
    <text evidence="2">The sequence shown here is derived from an EMBL/GenBank/DDBJ whole genome shotgun (WGS) entry which is preliminary data.</text>
</comment>
<evidence type="ECO:0000313" key="2">
    <source>
        <dbReference type="EMBL" id="RNA33141.1"/>
    </source>
</evidence>
<dbReference type="OrthoDB" id="10370362at2759"/>
<sequence length="402" mass="46311">MSLLETIESCCYNSSSILSYEPCIWTRETCLNNLSKNNLSEKFPHGLSQHGELILIGKTRSKLSSSNRITDQIGQAKKSVHKLDICHLNKVYQLDSFALLNFPNSNCFKWSNFESKLPDNALRVGYDTVNESVLYVGRTVGKNVNLIGKLSTHDFKLITSVKQEIKILDSKFQVLCLKPSPQSLKILCRNQLRSIFNLNNLDLIKLKNKIENSKLRDFVKLKCCLKPGEYLNRNQGIQSINGKYRLILDNFGRLKFYFNEKNDFIYLYEKVECLWFCDLKLVICFEDQRSTNFLASFWTISVTYEKDSQLKLCNKGLLNLISSNEEKKIVIQFRHDLSSYINSTVPKYDFSYFYTKNEQFNEESSSDESVKSDESDESYELTDNDTSGSYSTSDSSSDSSEN</sequence>
<dbReference type="Proteomes" id="UP000276133">
    <property type="component" value="Unassembled WGS sequence"/>
</dbReference>
<name>A0A3M7SBI3_BRAPC</name>
<reference evidence="2 3" key="1">
    <citation type="journal article" date="2018" name="Sci. Rep.">
        <title>Genomic signatures of local adaptation to the degree of environmental predictability in rotifers.</title>
        <authorList>
            <person name="Franch-Gras L."/>
            <person name="Hahn C."/>
            <person name="Garcia-Roger E.M."/>
            <person name="Carmona M.J."/>
            <person name="Serra M."/>
            <person name="Gomez A."/>
        </authorList>
    </citation>
    <scope>NUCLEOTIDE SEQUENCE [LARGE SCALE GENOMIC DNA]</scope>
    <source>
        <strain evidence="2">HYR1</strain>
    </source>
</reference>